<dbReference type="RefSeq" id="WP_267676540.1">
    <property type="nucleotide sequence ID" value="NZ_CP113088.1"/>
</dbReference>
<keyword evidence="3" id="KW-0328">Glycosyltransferase</keyword>
<organism evidence="3 4">
    <name type="scientific">Lacinutrix neustonica</name>
    <dbReference type="NCBI Taxonomy" id="2980107"/>
    <lineage>
        <taxon>Bacteria</taxon>
        <taxon>Pseudomonadati</taxon>
        <taxon>Bacteroidota</taxon>
        <taxon>Flavobacteriia</taxon>
        <taxon>Flavobacteriales</taxon>
        <taxon>Flavobacteriaceae</taxon>
        <taxon>Lacinutrix</taxon>
    </lineage>
</organism>
<reference evidence="3" key="1">
    <citation type="submission" date="2022-11" db="EMBL/GenBank/DDBJ databases">
        <title>Lacinutrix neustonica HL-RS19T sp. nov., isolated from the surface microlayer sample of brackish Lake Shihwa.</title>
        <authorList>
            <person name="Choi J.Y."/>
            <person name="Hwang C.Y."/>
        </authorList>
    </citation>
    <scope>NUCLEOTIDE SEQUENCE</scope>
    <source>
        <strain evidence="3">HL-RS19</strain>
    </source>
</reference>
<gene>
    <name evidence="3" type="ORF">N7U66_19190</name>
</gene>
<evidence type="ECO:0000259" key="2">
    <source>
        <dbReference type="Pfam" id="PF02709"/>
    </source>
</evidence>
<evidence type="ECO:0000313" key="3">
    <source>
        <dbReference type="EMBL" id="WAC01942.1"/>
    </source>
</evidence>
<dbReference type="InterPro" id="IPR029044">
    <property type="entry name" value="Nucleotide-diphossugar_trans"/>
</dbReference>
<dbReference type="Gene3D" id="3.90.550.10">
    <property type="entry name" value="Spore Coat Polysaccharide Biosynthesis Protein SpsA, Chain A"/>
    <property type="match status" value="1"/>
</dbReference>
<evidence type="ECO:0000256" key="1">
    <source>
        <dbReference type="ARBA" id="ARBA00022679"/>
    </source>
</evidence>
<dbReference type="Proteomes" id="UP001164705">
    <property type="component" value="Chromosome"/>
</dbReference>
<dbReference type="KEGG" id="lnu:N7U66_19190"/>
<keyword evidence="4" id="KW-1185">Reference proteome</keyword>
<dbReference type="SUPFAM" id="SSF53448">
    <property type="entry name" value="Nucleotide-diphospho-sugar transferases"/>
    <property type="match status" value="1"/>
</dbReference>
<accession>A0A9E8MUS1</accession>
<dbReference type="EMBL" id="CP113088">
    <property type="protein sequence ID" value="WAC01942.1"/>
    <property type="molecule type" value="Genomic_DNA"/>
</dbReference>
<dbReference type="GO" id="GO:0016757">
    <property type="term" value="F:glycosyltransferase activity"/>
    <property type="evidence" value="ECO:0007669"/>
    <property type="project" value="UniProtKB-KW"/>
</dbReference>
<keyword evidence="1" id="KW-0808">Transferase</keyword>
<name>A0A9E8MUS1_9FLAO</name>
<protein>
    <submittedName>
        <fullName evidence="3">Galactosyltransferase-related protein</fullName>
    </submittedName>
</protein>
<dbReference type="InterPro" id="IPR027791">
    <property type="entry name" value="Galactosyl_T_C"/>
</dbReference>
<dbReference type="Pfam" id="PF02709">
    <property type="entry name" value="Glyco_transf_7C"/>
    <property type="match status" value="1"/>
</dbReference>
<proteinExistence type="predicted"/>
<evidence type="ECO:0000313" key="4">
    <source>
        <dbReference type="Proteomes" id="UP001164705"/>
    </source>
</evidence>
<feature type="domain" description="Galactosyltransferase C-terminal" evidence="2">
    <location>
        <begin position="54"/>
        <end position="111"/>
    </location>
</feature>
<dbReference type="AlphaFoldDB" id="A0A9E8MUS1"/>
<sequence length="273" mass="31497">MKAPIVLLAMSICCIIQEFITVLEQVAKERVATYFQVGFLSETESKKTKPFGAYKVAFKSNNQATGMTVYNTELLKSIGGYDEFYNGWGSEDTDVHVRLKNAGHTVRFYSDALLILHQWHAKHYRMNNDNSPLHSRLEQINAAYLDLVASTNRMKANTDQEWGVYHAEDYKQLQHSDETYNITNRGGTITAFINGVLLPATNKVIHLQVNVHKDYKSFKQTIKKRLGKKTMAFDSMQEINDQLLECIIRNLRNQPYKYQYNRNDETITLIIKL</sequence>